<accession>A0ABD3SH47</accession>
<organism evidence="2 3">
    <name type="scientific">Cyclostephanos tholiformis</name>
    <dbReference type="NCBI Taxonomy" id="382380"/>
    <lineage>
        <taxon>Eukaryota</taxon>
        <taxon>Sar</taxon>
        <taxon>Stramenopiles</taxon>
        <taxon>Ochrophyta</taxon>
        <taxon>Bacillariophyta</taxon>
        <taxon>Coscinodiscophyceae</taxon>
        <taxon>Thalassiosirophycidae</taxon>
        <taxon>Stephanodiscales</taxon>
        <taxon>Stephanodiscaceae</taxon>
        <taxon>Cyclostephanos</taxon>
    </lineage>
</organism>
<gene>
    <name evidence="2" type="ORF">ACHAXA_004116</name>
</gene>
<evidence type="ECO:0000256" key="1">
    <source>
        <dbReference type="SAM" id="MobiDB-lite"/>
    </source>
</evidence>
<feature type="region of interest" description="Disordered" evidence="1">
    <location>
        <begin position="385"/>
        <end position="415"/>
    </location>
</feature>
<feature type="compositionally biased region" description="Acidic residues" evidence="1">
    <location>
        <begin position="391"/>
        <end position="408"/>
    </location>
</feature>
<comment type="caution">
    <text evidence="2">The sequence shown here is derived from an EMBL/GenBank/DDBJ whole genome shotgun (WGS) entry which is preliminary data.</text>
</comment>
<evidence type="ECO:0008006" key="4">
    <source>
        <dbReference type="Google" id="ProtNLM"/>
    </source>
</evidence>
<proteinExistence type="predicted"/>
<dbReference type="EMBL" id="JALLPB020000028">
    <property type="protein sequence ID" value="KAL3823844.1"/>
    <property type="molecule type" value="Genomic_DNA"/>
</dbReference>
<sequence length="487" mass="56219">MPLMNFRFISIDEECEKENIPSPSSSTAPTSHSWVRRDSGTWYRATDPKCFALLDQFYLDLMIPTFPLEGERDDIHDWMTYFRSQMRERQKQRDETAVAGGATTTTTEKNEKLGSINNLDVILMVCDGDDCSDDHDHDTSNEKYVFNRCSNTSNQQLLPSDMNDSQSRHGDQISKLNIMGAATIEYYRNSQVGLLGYIVLAEKYRGRGLGKILHEEALIRMEILANKYGGDSVSDTGTFKPQLRAIFAETNTLSAGDITPVQCQERHQNLYNLGYRLVNFPYAQPPLAPEDVNSSFDDMMLLVYFPYHDKKSIHNDGDNDFELVRKSTREQMMRYCSWFFDEQINGINDGNNNDDSLGFVKMKVDIPFHYVEEFYQITFIHGQDVNSDSSSSEDDSSSSEDVDDDESDESAKEEKMIPDYRTADYYKLVYWFTHHRQVELDYSEGAVEISLYPPSTTPWEDCKKILLPEWKEWLEKEGRKNKPQDII</sequence>
<dbReference type="Proteomes" id="UP001530377">
    <property type="component" value="Unassembled WGS sequence"/>
</dbReference>
<name>A0ABD3SH47_9STRA</name>
<reference evidence="2 3" key="1">
    <citation type="submission" date="2024-10" db="EMBL/GenBank/DDBJ databases">
        <title>Updated reference genomes for cyclostephanoid diatoms.</title>
        <authorList>
            <person name="Roberts W.R."/>
            <person name="Alverson A.J."/>
        </authorList>
    </citation>
    <scope>NUCLEOTIDE SEQUENCE [LARGE SCALE GENOMIC DNA]</scope>
    <source>
        <strain evidence="2 3">AJA228-03</strain>
    </source>
</reference>
<evidence type="ECO:0000313" key="2">
    <source>
        <dbReference type="EMBL" id="KAL3823844.1"/>
    </source>
</evidence>
<keyword evidence="3" id="KW-1185">Reference proteome</keyword>
<dbReference type="CDD" id="cd04301">
    <property type="entry name" value="NAT_SF"/>
    <property type="match status" value="1"/>
</dbReference>
<protein>
    <recommendedName>
        <fullName evidence="4">N-acetyltransferase domain-containing protein</fullName>
    </recommendedName>
</protein>
<dbReference type="AlphaFoldDB" id="A0ABD3SH47"/>
<evidence type="ECO:0000313" key="3">
    <source>
        <dbReference type="Proteomes" id="UP001530377"/>
    </source>
</evidence>
<dbReference type="SUPFAM" id="SSF55729">
    <property type="entry name" value="Acyl-CoA N-acyltransferases (Nat)"/>
    <property type="match status" value="1"/>
</dbReference>
<dbReference type="InterPro" id="IPR016181">
    <property type="entry name" value="Acyl_CoA_acyltransferase"/>
</dbReference>